<evidence type="ECO:0000313" key="2">
    <source>
        <dbReference type="EMBL" id="BCN29570.1"/>
    </source>
</evidence>
<sequence length="159" mass="18187">MNVKFDFVIHWIWTIIFTLLALSGLTMVGSRFSWIMNNDIASADIIHRVLAAIFVVLTLITIIHEMIRGCKNNDKKQAWMIIGKSGYQVFTFITTLIFIITGIIIWVCMDTNMAAVAFALYVHEKLTYIVVGSLIWHIYVKCHALIWPKKTAAPTQIKK</sequence>
<protein>
    <recommendedName>
        <fullName evidence="4">Cytochrome b561 bacterial/Ni-hydrogenase domain-containing protein</fullName>
    </recommendedName>
</protein>
<organism evidence="2 3">
    <name type="scientific">Anaeromicropila herbilytica</name>
    <dbReference type="NCBI Taxonomy" id="2785025"/>
    <lineage>
        <taxon>Bacteria</taxon>
        <taxon>Bacillati</taxon>
        <taxon>Bacillota</taxon>
        <taxon>Clostridia</taxon>
        <taxon>Lachnospirales</taxon>
        <taxon>Lachnospiraceae</taxon>
        <taxon>Anaeromicropila</taxon>
    </lineage>
</organism>
<dbReference type="RefSeq" id="WP_271714839.1">
    <property type="nucleotide sequence ID" value="NZ_AP024169.1"/>
</dbReference>
<feature type="transmembrane region" description="Helical" evidence="1">
    <location>
        <begin position="45"/>
        <end position="67"/>
    </location>
</feature>
<dbReference type="AlphaFoldDB" id="A0A7R7EIZ4"/>
<evidence type="ECO:0008006" key="4">
    <source>
        <dbReference type="Google" id="ProtNLM"/>
    </source>
</evidence>
<dbReference type="GO" id="GO:0022904">
    <property type="term" value="P:respiratory electron transport chain"/>
    <property type="evidence" value="ECO:0007669"/>
    <property type="project" value="InterPro"/>
</dbReference>
<feature type="transmembrane region" description="Helical" evidence="1">
    <location>
        <begin position="113"/>
        <end position="140"/>
    </location>
</feature>
<dbReference type="Gene3D" id="1.20.950.20">
    <property type="entry name" value="Transmembrane di-heme cytochromes, Chain C"/>
    <property type="match status" value="1"/>
</dbReference>
<dbReference type="SUPFAM" id="SSF81342">
    <property type="entry name" value="Transmembrane di-heme cytochromes"/>
    <property type="match status" value="1"/>
</dbReference>
<gene>
    <name evidence="2" type="ORF">bsdtb5_08650</name>
</gene>
<keyword evidence="3" id="KW-1185">Reference proteome</keyword>
<dbReference type="EMBL" id="AP024169">
    <property type="protein sequence ID" value="BCN29570.1"/>
    <property type="molecule type" value="Genomic_DNA"/>
</dbReference>
<evidence type="ECO:0000256" key="1">
    <source>
        <dbReference type="SAM" id="Phobius"/>
    </source>
</evidence>
<dbReference type="Proteomes" id="UP000595897">
    <property type="component" value="Chromosome"/>
</dbReference>
<evidence type="ECO:0000313" key="3">
    <source>
        <dbReference type="Proteomes" id="UP000595897"/>
    </source>
</evidence>
<feature type="transmembrane region" description="Helical" evidence="1">
    <location>
        <begin position="87"/>
        <end position="107"/>
    </location>
</feature>
<name>A0A7R7EIZ4_9FIRM</name>
<dbReference type="InterPro" id="IPR016174">
    <property type="entry name" value="Di-haem_cyt_TM"/>
</dbReference>
<proteinExistence type="predicted"/>
<keyword evidence="1" id="KW-0472">Membrane</keyword>
<feature type="transmembrane region" description="Helical" evidence="1">
    <location>
        <begin position="7"/>
        <end position="25"/>
    </location>
</feature>
<keyword evidence="1" id="KW-0812">Transmembrane</keyword>
<reference evidence="2 3" key="1">
    <citation type="submission" date="2020-11" db="EMBL/GenBank/DDBJ databases">
        <title>Draft genome sequencing of a Lachnospiraceae strain isolated from anoxic soil subjected to BSD treatment.</title>
        <authorList>
            <person name="Uek A."/>
            <person name="Tonouchi A."/>
        </authorList>
    </citation>
    <scope>NUCLEOTIDE SEQUENCE [LARGE SCALE GENOMIC DNA]</scope>
    <source>
        <strain evidence="2 3">TB5</strain>
    </source>
</reference>
<accession>A0A7R7EIZ4</accession>
<keyword evidence="1" id="KW-1133">Transmembrane helix</keyword>
<dbReference type="GO" id="GO:0016020">
    <property type="term" value="C:membrane"/>
    <property type="evidence" value="ECO:0007669"/>
    <property type="project" value="InterPro"/>
</dbReference>
<dbReference type="KEGG" id="ahb:bsdtb5_08650"/>